<dbReference type="STRING" id="984486.A0A1E3QKM9"/>
<proteinExistence type="inferred from homology"/>
<organism evidence="4 5">
    <name type="scientific">Babjeviella inositovora NRRL Y-12698</name>
    <dbReference type="NCBI Taxonomy" id="984486"/>
    <lineage>
        <taxon>Eukaryota</taxon>
        <taxon>Fungi</taxon>
        <taxon>Dikarya</taxon>
        <taxon>Ascomycota</taxon>
        <taxon>Saccharomycotina</taxon>
        <taxon>Pichiomycetes</taxon>
        <taxon>Serinales incertae sedis</taxon>
        <taxon>Babjeviella</taxon>
    </lineage>
</organism>
<dbReference type="PANTHER" id="PTHR28518:SF1">
    <property type="entry name" value="TRNA-SPLICING ENDONUCLEASE SUBUNIT SEN15"/>
    <property type="match status" value="1"/>
</dbReference>
<evidence type="ECO:0000313" key="4">
    <source>
        <dbReference type="EMBL" id="ODQ78241.1"/>
    </source>
</evidence>
<dbReference type="Gene3D" id="3.40.1350.10">
    <property type="match status" value="1"/>
</dbReference>
<dbReference type="GO" id="GO:0003676">
    <property type="term" value="F:nucleic acid binding"/>
    <property type="evidence" value="ECO:0007669"/>
    <property type="project" value="InterPro"/>
</dbReference>
<dbReference type="InterPro" id="IPR036167">
    <property type="entry name" value="tRNA_intron_Endo_cat-like_sf"/>
</dbReference>
<dbReference type="PANTHER" id="PTHR28518">
    <property type="entry name" value="TRNA-SPLICING ENDONUCLEASE SUBUNIT SEN15"/>
    <property type="match status" value="1"/>
</dbReference>
<dbReference type="OrthoDB" id="10002170at2759"/>
<dbReference type="AlphaFoldDB" id="A0A1E3QKM9"/>
<accession>A0A1E3QKM9</accession>
<reference evidence="5" key="1">
    <citation type="submission" date="2016-05" db="EMBL/GenBank/DDBJ databases">
        <title>Comparative genomics of biotechnologically important yeasts.</title>
        <authorList>
            <consortium name="DOE Joint Genome Institute"/>
            <person name="Riley R."/>
            <person name="Haridas S."/>
            <person name="Wolfe K.H."/>
            <person name="Lopes M.R."/>
            <person name="Hittinger C.T."/>
            <person name="Goker M."/>
            <person name="Salamov A."/>
            <person name="Wisecaver J."/>
            <person name="Long T.M."/>
            <person name="Aerts A.L."/>
            <person name="Barry K."/>
            <person name="Choi C."/>
            <person name="Clum A."/>
            <person name="Coughlan A.Y."/>
            <person name="Deshpande S."/>
            <person name="Douglass A.P."/>
            <person name="Hanson S.J."/>
            <person name="Klenk H.-P."/>
            <person name="Labutti K."/>
            <person name="Lapidus A."/>
            <person name="Lindquist E."/>
            <person name="Lipzen A."/>
            <person name="Meier-Kolthoff J.P."/>
            <person name="Ohm R.A."/>
            <person name="Otillar R.P."/>
            <person name="Pangilinan J."/>
            <person name="Peng Y."/>
            <person name="Rokas A."/>
            <person name="Rosa C.A."/>
            <person name="Scheuner C."/>
            <person name="Sibirny A.A."/>
            <person name="Slot J.C."/>
            <person name="Stielow J.B."/>
            <person name="Sun H."/>
            <person name="Kurtzman C.P."/>
            <person name="Blackwell M."/>
            <person name="Grigoriev I.V."/>
            <person name="Jeffries T.W."/>
        </authorList>
    </citation>
    <scope>NUCLEOTIDE SEQUENCE [LARGE SCALE GENOMIC DNA]</scope>
    <source>
        <strain evidence="5">NRRL Y-12698</strain>
    </source>
</reference>
<dbReference type="InterPro" id="IPR011856">
    <property type="entry name" value="tRNA_endonuc-like_dom_sf"/>
</dbReference>
<dbReference type="GO" id="GO:0000214">
    <property type="term" value="C:tRNA-intron endonuclease complex"/>
    <property type="evidence" value="ECO:0007669"/>
    <property type="project" value="InterPro"/>
</dbReference>
<evidence type="ECO:0000259" key="3">
    <source>
        <dbReference type="Pfam" id="PF09631"/>
    </source>
</evidence>
<feature type="domain" description="tRNA-splicing endonuclease subunit Sen15" evidence="3">
    <location>
        <begin position="8"/>
        <end position="115"/>
    </location>
</feature>
<dbReference type="GeneID" id="30150817"/>
<dbReference type="EMBL" id="KV454436">
    <property type="protein sequence ID" value="ODQ78241.1"/>
    <property type="molecule type" value="Genomic_DNA"/>
</dbReference>
<evidence type="ECO:0000256" key="2">
    <source>
        <dbReference type="ARBA" id="ARBA00022694"/>
    </source>
</evidence>
<dbReference type="InterPro" id="IPR018593">
    <property type="entry name" value="tRNA-endonuc_su_Sen15"/>
</dbReference>
<dbReference type="InterPro" id="IPR042777">
    <property type="entry name" value="Sen15_fungi"/>
</dbReference>
<name>A0A1E3QKM9_9ASCO</name>
<evidence type="ECO:0000256" key="1">
    <source>
        <dbReference type="ARBA" id="ARBA00006091"/>
    </source>
</evidence>
<comment type="similarity">
    <text evidence="1">Belongs to the SEN15 family.</text>
</comment>
<sequence length="115" mass="12518">MTSLAEIVATNLVHYNLWTAVEDVVLSSRTVLCGAPPPTSVIATDSSTVLSDQEYVLPLLVSEKLTLATLDGIFREIAERRAGVRPEKVIGGILNTDGTVVYYFIWDGVAKPRKN</sequence>
<dbReference type="GO" id="GO:0000379">
    <property type="term" value="P:tRNA-type intron splice site recognition and cleavage"/>
    <property type="evidence" value="ECO:0007669"/>
    <property type="project" value="InterPro"/>
</dbReference>
<keyword evidence="5" id="KW-1185">Reference proteome</keyword>
<evidence type="ECO:0000313" key="5">
    <source>
        <dbReference type="Proteomes" id="UP000094336"/>
    </source>
</evidence>
<keyword evidence="2" id="KW-0819">tRNA processing</keyword>
<dbReference type="RefSeq" id="XP_018983569.1">
    <property type="nucleotide sequence ID" value="XM_019132964.1"/>
</dbReference>
<dbReference type="Pfam" id="PF09631">
    <property type="entry name" value="Sen15"/>
    <property type="match status" value="1"/>
</dbReference>
<gene>
    <name evidence="4" type="ORF">BABINDRAFT_9464</name>
</gene>
<protein>
    <recommendedName>
        <fullName evidence="3">tRNA-splicing endonuclease subunit Sen15 domain-containing protein</fullName>
    </recommendedName>
</protein>
<dbReference type="GO" id="GO:0000213">
    <property type="term" value="F:tRNA-intron lyase activity"/>
    <property type="evidence" value="ECO:0007669"/>
    <property type="project" value="TreeGrafter"/>
</dbReference>
<dbReference type="SUPFAM" id="SSF53032">
    <property type="entry name" value="tRNA-intron endonuclease catalytic domain-like"/>
    <property type="match status" value="1"/>
</dbReference>
<dbReference type="Proteomes" id="UP000094336">
    <property type="component" value="Unassembled WGS sequence"/>
</dbReference>